<keyword evidence="2" id="KW-1185">Reference proteome</keyword>
<accession>A0ABV2AS19</accession>
<dbReference type="InterPro" id="IPR016024">
    <property type="entry name" value="ARM-type_fold"/>
</dbReference>
<evidence type="ECO:0000313" key="1">
    <source>
        <dbReference type="EMBL" id="MES1922473.1"/>
    </source>
</evidence>
<evidence type="ECO:0000313" key="2">
    <source>
        <dbReference type="Proteomes" id="UP001439008"/>
    </source>
</evidence>
<proteinExistence type="predicted"/>
<gene>
    <name evidence="1" type="primary">NMD2</name>
    <name evidence="1" type="ORF">MHBO_003990</name>
</gene>
<dbReference type="Proteomes" id="UP001439008">
    <property type="component" value="Unassembled WGS sequence"/>
</dbReference>
<dbReference type="InterPro" id="IPR039762">
    <property type="entry name" value="Nmd2/UPF2"/>
</dbReference>
<name>A0ABV2AS19_9EUKA</name>
<sequence>MLEHLKTNGRLSTKRLESLKTVNEDYNKSFILISSMAESLGSSMDMSEFALKSAETCDEILMQLWKEITGDVKENLFEDEETRAFYEDFANLEMYVKRIDKKETEKSEEKMAEEKLKLEALRKHLGIYDQTEEPPKEKLSGISLLLSDLGNANNKAKIDSIAERFCALNNLDAQIQLMGKILKVRKDKLGQILFYCRLIATLSKFFKDFEKRIVEVLEKQFYGMFFAKDKVFS</sequence>
<feature type="non-terminal residue" evidence="1">
    <location>
        <position position="233"/>
    </location>
</feature>
<dbReference type="PANTHER" id="PTHR12839:SF7">
    <property type="entry name" value="REGULATOR OF NONSENSE TRANSCRIPTS 2"/>
    <property type="match status" value="1"/>
</dbReference>
<reference evidence="1 2" key="1">
    <citation type="journal article" date="2024" name="BMC Biol.">
        <title>Comparative genomics of Ascetosporea gives new insight into the evolutionary basis for animal parasitism in Rhizaria.</title>
        <authorList>
            <person name="Hiltunen Thoren M."/>
            <person name="Onut-Brannstrom I."/>
            <person name="Alfjorden A."/>
            <person name="Peckova H."/>
            <person name="Swords F."/>
            <person name="Hooper C."/>
            <person name="Holzer A.S."/>
            <person name="Bass D."/>
            <person name="Burki F."/>
        </authorList>
    </citation>
    <scope>NUCLEOTIDE SEQUENCE [LARGE SCALE GENOMIC DNA]</scope>
    <source>
        <strain evidence="1">20-A016</strain>
    </source>
</reference>
<protein>
    <submittedName>
        <fullName evidence="1">mRNA decay protein</fullName>
    </submittedName>
</protein>
<organism evidence="1 2">
    <name type="scientific">Bonamia ostreae</name>
    <dbReference type="NCBI Taxonomy" id="126728"/>
    <lineage>
        <taxon>Eukaryota</taxon>
        <taxon>Sar</taxon>
        <taxon>Rhizaria</taxon>
        <taxon>Endomyxa</taxon>
        <taxon>Ascetosporea</taxon>
        <taxon>Haplosporida</taxon>
        <taxon>Bonamia</taxon>
    </lineage>
</organism>
<dbReference type="SUPFAM" id="SSF48371">
    <property type="entry name" value="ARM repeat"/>
    <property type="match status" value="1"/>
</dbReference>
<comment type="caution">
    <text evidence="1">The sequence shown here is derived from an EMBL/GenBank/DDBJ whole genome shotgun (WGS) entry which is preliminary data.</text>
</comment>
<dbReference type="PANTHER" id="PTHR12839">
    <property type="entry name" value="NONSENSE-MEDIATED MRNA DECAY PROTEIN 2 UP-FRAMESHIFT SUPPRESSOR 2"/>
    <property type="match status" value="1"/>
</dbReference>
<dbReference type="EMBL" id="JBDODL010002907">
    <property type="protein sequence ID" value="MES1922473.1"/>
    <property type="molecule type" value="Genomic_DNA"/>
</dbReference>